<evidence type="ECO:0000313" key="2">
    <source>
        <dbReference type="Proteomes" id="UP000266673"/>
    </source>
</evidence>
<organism evidence="1 2">
    <name type="scientific">Gigaspora rosea</name>
    <dbReference type="NCBI Taxonomy" id="44941"/>
    <lineage>
        <taxon>Eukaryota</taxon>
        <taxon>Fungi</taxon>
        <taxon>Fungi incertae sedis</taxon>
        <taxon>Mucoromycota</taxon>
        <taxon>Glomeromycotina</taxon>
        <taxon>Glomeromycetes</taxon>
        <taxon>Diversisporales</taxon>
        <taxon>Gigasporaceae</taxon>
        <taxon>Gigaspora</taxon>
    </lineage>
</organism>
<protein>
    <submittedName>
        <fullName evidence="1">Uncharacterized protein</fullName>
    </submittedName>
</protein>
<dbReference type="Proteomes" id="UP000266673">
    <property type="component" value="Unassembled WGS sequence"/>
</dbReference>
<dbReference type="AlphaFoldDB" id="A0A397U868"/>
<sequence length="106" mass="12320">MKNVKSNDYWYVTDWYTANINKLAQRERCQQQQQAHHLLRRKLLSETSVSPFQLAPLIICVHCNAKKFTGESDGFCCLNRKIVLADVEVPTTVLINLQFLLIIKKK</sequence>
<proteinExistence type="predicted"/>
<gene>
    <name evidence="1" type="ORF">C2G38_2218387</name>
</gene>
<keyword evidence="2" id="KW-1185">Reference proteome</keyword>
<comment type="caution">
    <text evidence="1">The sequence shown here is derived from an EMBL/GenBank/DDBJ whole genome shotgun (WGS) entry which is preliminary data.</text>
</comment>
<name>A0A397U868_9GLOM</name>
<accession>A0A397U868</accession>
<dbReference type="EMBL" id="QKWP01001898">
    <property type="protein sequence ID" value="RIB05911.1"/>
    <property type="molecule type" value="Genomic_DNA"/>
</dbReference>
<reference evidence="1 2" key="1">
    <citation type="submission" date="2018-06" db="EMBL/GenBank/DDBJ databases">
        <title>Comparative genomics reveals the genomic features of Rhizophagus irregularis, R. cerebriforme, R. diaphanum and Gigaspora rosea, and their symbiotic lifestyle signature.</title>
        <authorList>
            <person name="Morin E."/>
            <person name="San Clemente H."/>
            <person name="Chen E.C.H."/>
            <person name="De La Providencia I."/>
            <person name="Hainaut M."/>
            <person name="Kuo A."/>
            <person name="Kohler A."/>
            <person name="Murat C."/>
            <person name="Tang N."/>
            <person name="Roy S."/>
            <person name="Loubradou J."/>
            <person name="Henrissat B."/>
            <person name="Grigoriev I.V."/>
            <person name="Corradi N."/>
            <person name="Roux C."/>
            <person name="Martin F.M."/>
        </authorList>
    </citation>
    <scope>NUCLEOTIDE SEQUENCE [LARGE SCALE GENOMIC DNA]</scope>
    <source>
        <strain evidence="1 2">DAOM 194757</strain>
    </source>
</reference>
<dbReference type="OrthoDB" id="8040188at2759"/>
<evidence type="ECO:0000313" key="1">
    <source>
        <dbReference type="EMBL" id="RIB05911.1"/>
    </source>
</evidence>